<evidence type="ECO:0000256" key="1">
    <source>
        <dbReference type="ARBA" id="ARBA00023015"/>
    </source>
</evidence>
<dbReference type="AlphaFoldDB" id="A0A495JFN9"/>
<dbReference type="GO" id="GO:0003700">
    <property type="term" value="F:DNA-binding transcription factor activity"/>
    <property type="evidence" value="ECO:0007669"/>
    <property type="project" value="InterPro"/>
</dbReference>
<dbReference type="InterPro" id="IPR018062">
    <property type="entry name" value="HTH_AraC-typ_CS"/>
</dbReference>
<organism evidence="6 7">
    <name type="scientific">Micromonospora pisi</name>
    <dbReference type="NCBI Taxonomy" id="589240"/>
    <lineage>
        <taxon>Bacteria</taxon>
        <taxon>Bacillati</taxon>
        <taxon>Actinomycetota</taxon>
        <taxon>Actinomycetes</taxon>
        <taxon>Micromonosporales</taxon>
        <taxon>Micromonosporaceae</taxon>
        <taxon>Micromonospora</taxon>
    </lineage>
</organism>
<evidence type="ECO:0000256" key="3">
    <source>
        <dbReference type="ARBA" id="ARBA00023163"/>
    </source>
</evidence>
<dbReference type="PANTHER" id="PTHR46796">
    <property type="entry name" value="HTH-TYPE TRANSCRIPTIONAL ACTIVATOR RHAS-RELATED"/>
    <property type="match status" value="1"/>
</dbReference>
<dbReference type="Pfam" id="PF12833">
    <property type="entry name" value="HTH_18"/>
    <property type="match status" value="1"/>
</dbReference>
<dbReference type="PROSITE" id="PS01124">
    <property type="entry name" value="HTH_ARAC_FAMILY_2"/>
    <property type="match status" value="1"/>
</dbReference>
<keyword evidence="7" id="KW-1185">Reference proteome</keyword>
<accession>A0A495JFN9</accession>
<keyword evidence="3" id="KW-0804">Transcription</keyword>
<evidence type="ECO:0000313" key="7">
    <source>
        <dbReference type="Proteomes" id="UP000277671"/>
    </source>
</evidence>
<evidence type="ECO:0000313" key="6">
    <source>
        <dbReference type="EMBL" id="RKR86879.1"/>
    </source>
</evidence>
<dbReference type="SUPFAM" id="SSF46689">
    <property type="entry name" value="Homeodomain-like"/>
    <property type="match status" value="2"/>
</dbReference>
<dbReference type="GO" id="GO:0043565">
    <property type="term" value="F:sequence-specific DNA binding"/>
    <property type="evidence" value="ECO:0007669"/>
    <property type="project" value="InterPro"/>
</dbReference>
<feature type="domain" description="HTH araC/xylS-type" evidence="5">
    <location>
        <begin position="10"/>
        <end position="108"/>
    </location>
</feature>
<dbReference type="InterPro" id="IPR050204">
    <property type="entry name" value="AraC_XylS_family_regulators"/>
</dbReference>
<sequence>MEEITERAVVRAIATMRDNLAEQVTVDDMARAAMFSKFHFTRIFRRATGVSPGRFLSAMRLQRAKQLLVSTSLNVGDISVLVGYNSVGTFSSRFTRSVGLSPSAYRKTGGFVSDVRVDEKRVADSPRRAVVHGSIWPHQIERHGLVFAGLFPERIPEGRPVRCTVLARPGPYRFDDVPQGDWYLLAHSLPADVEGFTRHTFSDSTALSVGTSGPIVIGRDATSKSVDLQLKPMQVLDPPVLLALLDVRKMALGRRGLPELVETGASTQQALPPQAPSLARRDRSAA</sequence>
<dbReference type="InterPro" id="IPR018060">
    <property type="entry name" value="HTH_AraC"/>
</dbReference>
<comment type="caution">
    <text evidence="6">The sequence shown here is derived from an EMBL/GenBank/DDBJ whole genome shotgun (WGS) entry which is preliminary data.</text>
</comment>
<gene>
    <name evidence="6" type="ORF">BDK92_1148</name>
</gene>
<evidence type="ECO:0000259" key="5">
    <source>
        <dbReference type="PROSITE" id="PS01124"/>
    </source>
</evidence>
<evidence type="ECO:0000256" key="2">
    <source>
        <dbReference type="ARBA" id="ARBA00023125"/>
    </source>
</evidence>
<feature type="region of interest" description="Disordered" evidence="4">
    <location>
        <begin position="263"/>
        <end position="286"/>
    </location>
</feature>
<dbReference type="EMBL" id="RBKT01000001">
    <property type="protein sequence ID" value="RKR86879.1"/>
    <property type="molecule type" value="Genomic_DNA"/>
</dbReference>
<dbReference type="Proteomes" id="UP000277671">
    <property type="component" value="Unassembled WGS sequence"/>
</dbReference>
<dbReference type="PANTHER" id="PTHR46796:SF2">
    <property type="entry name" value="TRANSCRIPTIONAL REGULATORY PROTEIN"/>
    <property type="match status" value="1"/>
</dbReference>
<keyword evidence="1" id="KW-0805">Transcription regulation</keyword>
<dbReference type="PROSITE" id="PS00041">
    <property type="entry name" value="HTH_ARAC_FAMILY_1"/>
    <property type="match status" value="1"/>
</dbReference>
<dbReference type="Gene3D" id="1.10.10.60">
    <property type="entry name" value="Homeodomain-like"/>
    <property type="match status" value="2"/>
</dbReference>
<dbReference type="SMART" id="SM00342">
    <property type="entry name" value="HTH_ARAC"/>
    <property type="match status" value="1"/>
</dbReference>
<name>A0A495JFN9_9ACTN</name>
<dbReference type="InterPro" id="IPR009057">
    <property type="entry name" value="Homeodomain-like_sf"/>
</dbReference>
<proteinExistence type="predicted"/>
<reference evidence="6 7" key="1">
    <citation type="submission" date="2018-10" db="EMBL/GenBank/DDBJ databases">
        <title>Sequencing the genomes of 1000 actinobacteria strains.</title>
        <authorList>
            <person name="Klenk H.-P."/>
        </authorList>
    </citation>
    <scope>NUCLEOTIDE SEQUENCE [LARGE SCALE GENOMIC DNA]</scope>
    <source>
        <strain evidence="6 7">DSM 45175</strain>
    </source>
</reference>
<protein>
    <submittedName>
        <fullName evidence="6">AraC family transcriptional regulator</fullName>
    </submittedName>
</protein>
<evidence type="ECO:0000256" key="4">
    <source>
        <dbReference type="SAM" id="MobiDB-lite"/>
    </source>
</evidence>
<keyword evidence="2" id="KW-0238">DNA-binding</keyword>